<organism evidence="1">
    <name type="scientific">Rhipicephalus microplus</name>
    <name type="common">Cattle tick</name>
    <name type="synonym">Boophilus microplus</name>
    <dbReference type="NCBI Taxonomy" id="6941"/>
    <lineage>
        <taxon>Eukaryota</taxon>
        <taxon>Metazoa</taxon>
        <taxon>Ecdysozoa</taxon>
        <taxon>Arthropoda</taxon>
        <taxon>Chelicerata</taxon>
        <taxon>Arachnida</taxon>
        <taxon>Acari</taxon>
        <taxon>Parasitiformes</taxon>
        <taxon>Ixodida</taxon>
        <taxon>Ixodoidea</taxon>
        <taxon>Ixodidae</taxon>
        <taxon>Rhipicephalinae</taxon>
        <taxon>Rhipicephalus</taxon>
        <taxon>Boophilus</taxon>
    </lineage>
</organism>
<dbReference type="EMBL" id="GIKN01007542">
    <property type="protein sequence ID" value="NIE49815.1"/>
    <property type="molecule type" value="Transcribed_RNA"/>
</dbReference>
<name>A0A6G5AFP5_RHIMP</name>
<reference evidence="1" key="1">
    <citation type="submission" date="2020-03" db="EMBL/GenBank/DDBJ databases">
        <title>A transcriptome and proteome of the tick Rhipicephalus microplus shaped by the genetic composition of its hosts and developmental stage.</title>
        <authorList>
            <person name="Garcia G.R."/>
            <person name="Ribeiro J.M.C."/>
            <person name="Maruyama S.R."/>
            <person name="Gardinasse L.G."/>
            <person name="Nelson K."/>
            <person name="Ferreira B.R."/>
            <person name="Andrade T.G."/>
            <person name="Santos I.K.F.M."/>
        </authorList>
    </citation>
    <scope>NUCLEOTIDE SEQUENCE</scope>
    <source>
        <strain evidence="1">NSGR</strain>
        <tissue evidence="1">Salivary glands</tissue>
    </source>
</reference>
<dbReference type="AlphaFoldDB" id="A0A6G5AFP5"/>
<proteinExistence type="predicted"/>
<evidence type="ECO:0000313" key="1">
    <source>
        <dbReference type="EMBL" id="NIE49815.1"/>
    </source>
</evidence>
<protein>
    <submittedName>
        <fullName evidence="1">Uncharacterized protein</fullName>
    </submittedName>
</protein>
<accession>A0A6G5AFP5</accession>
<sequence>MVDMADMEDMEDMADMEDTVGIWPWLPWVWLLRWIRATQWLLIPTPGLRCQLQWYLRLYQYQFYKWWRICVRIIFRLATQPKSEKSAPPLPGHFRRWRWLPK</sequence>